<protein>
    <submittedName>
        <fullName evidence="2">Uncharacterized protein</fullName>
    </submittedName>
</protein>
<feature type="chain" id="PRO_5030921754" evidence="1">
    <location>
        <begin position="23"/>
        <end position="159"/>
    </location>
</feature>
<organism evidence="2 3">
    <name type="scientific">Pseudomonas kielensis</name>
    <dbReference type="NCBI Taxonomy" id="2762577"/>
    <lineage>
        <taxon>Bacteria</taxon>
        <taxon>Pseudomonadati</taxon>
        <taxon>Pseudomonadota</taxon>
        <taxon>Gammaproteobacteria</taxon>
        <taxon>Pseudomonadales</taxon>
        <taxon>Pseudomonadaceae</taxon>
        <taxon>Pseudomonas</taxon>
    </lineage>
</organism>
<evidence type="ECO:0000313" key="2">
    <source>
        <dbReference type="EMBL" id="MBC2692697.1"/>
    </source>
</evidence>
<dbReference type="EMBL" id="JACMYG010000031">
    <property type="protein sequence ID" value="MBC2692697.1"/>
    <property type="molecule type" value="Genomic_DNA"/>
</dbReference>
<sequence length="159" mass="16702">MTILRKANAIFALALSSSIAFGVVAPKNAFALDASDRKTLLYVGIAPCNNGEVTTFEKHKGCATNAIGYTIDDASAVPAENYIEVFSGNDVGNNKMVSKDSDTKNGSTQPIGYLSKNPIPHGTIIYTGVEPCNNGEATTSTKHKGCTAVFLGYALPLKP</sequence>
<accession>A0A7X1GHT2</accession>
<evidence type="ECO:0000313" key="3">
    <source>
        <dbReference type="Proteomes" id="UP000526003"/>
    </source>
</evidence>
<evidence type="ECO:0000256" key="1">
    <source>
        <dbReference type="SAM" id="SignalP"/>
    </source>
</evidence>
<gene>
    <name evidence="2" type="ORF">H7995_23185</name>
</gene>
<proteinExistence type="predicted"/>
<comment type="caution">
    <text evidence="2">The sequence shown here is derived from an EMBL/GenBank/DDBJ whole genome shotgun (WGS) entry which is preliminary data.</text>
</comment>
<dbReference type="RefSeq" id="WP_185818971.1">
    <property type="nucleotide sequence ID" value="NZ_JACMYG010000031.1"/>
</dbReference>
<keyword evidence="3" id="KW-1185">Reference proteome</keyword>
<dbReference type="AlphaFoldDB" id="A0A7X1GHT2"/>
<keyword evidence="1" id="KW-0732">Signal</keyword>
<feature type="signal peptide" evidence="1">
    <location>
        <begin position="1"/>
        <end position="22"/>
    </location>
</feature>
<dbReference type="Proteomes" id="UP000526003">
    <property type="component" value="Unassembled WGS sequence"/>
</dbReference>
<name>A0A7X1GHT2_9PSED</name>
<reference evidence="2 3" key="1">
    <citation type="submission" date="2020-08" db="EMBL/GenBank/DDBJ databases">
        <title>Pseudomonas sp. nov.</title>
        <authorList>
            <person name="Gieschler S."/>
            <person name="Fiedler G."/>
            <person name="Brinks E."/>
            <person name="Boehnlein C."/>
            <person name="Franz C.M.A.P."/>
            <person name="Kabisch J."/>
        </authorList>
    </citation>
    <scope>NUCLEOTIDE SEQUENCE [LARGE SCALE GENOMIC DNA]</scope>
    <source>
        <strain evidence="2 3">MBT-1</strain>
    </source>
</reference>